<dbReference type="NCBIfam" id="TIGR00502">
    <property type="entry name" value="nagB"/>
    <property type="match status" value="1"/>
</dbReference>
<feature type="active site" description="Proton acceptor; for enolization step" evidence="4">
    <location>
        <position position="68"/>
    </location>
</feature>
<feature type="active site" description="Proton acceptor; for ring-opening step" evidence="4">
    <location>
        <position position="139"/>
    </location>
</feature>
<dbReference type="EC" id="3.5.99.6" evidence="4"/>
<dbReference type="Gene3D" id="3.40.50.1360">
    <property type="match status" value="1"/>
</dbReference>
<keyword evidence="3 4" id="KW-0119">Carbohydrate metabolism</keyword>
<evidence type="ECO:0000256" key="2">
    <source>
        <dbReference type="ARBA" id="ARBA00022801"/>
    </source>
</evidence>
<dbReference type="PANTHER" id="PTHR11280:SF5">
    <property type="entry name" value="GLUCOSAMINE-6-PHOSPHATE ISOMERASE"/>
    <property type="match status" value="1"/>
</dbReference>
<keyword evidence="7" id="KW-1185">Reference proteome</keyword>
<comment type="similarity">
    <text evidence="4">Belongs to the glucosamine/galactosamine-6-phosphate isomerase family. NagB subfamily.</text>
</comment>
<dbReference type="Proteomes" id="UP000198577">
    <property type="component" value="Unassembled WGS sequence"/>
</dbReference>
<comment type="catalytic activity">
    <reaction evidence="1 4">
        <text>alpha-D-glucosamine 6-phosphate + H2O = beta-D-fructose 6-phosphate + NH4(+)</text>
        <dbReference type="Rhea" id="RHEA:12172"/>
        <dbReference type="ChEBI" id="CHEBI:15377"/>
        <dbReference type="ChEBI" id="CHEBI:28938"/>
        <dbReference type="ChEBI" id="CHEBI:57634"/>
        <dbReference type="ChEBI" id="CHEBI:75989"/>
        <dbReference type="EC" id="3.5.99.6"/>
    </reaction>
</comment>
<organism evidence="6 7">
    <name type="scientific">Caldicoprobacter faecalis</name>
    <dbReference type="NCBI Taxonomy" id="937334"/>
    <lineage>
        <taxon>Bacteria</taxon>
        <taxon>Bacillati</taxon>
        <taxon>Bacillota</taxon>
        <taxon>Clostridia</taxon>
        <taxon>Caldicoprobacterales</taxon>
        <taxon>Caldicoprobacteraceae</taxon>
        <taxon>Caldicoprobacter</taxon>
    </lineage>
</organism>
<dbReference type="GO" id="GO:0005975">
    <property type="term" value="P:carbohydrate metabolic process"/>
    <property type="evidence" value="ECO:0007669"/>
    <property type="project" value="InterPro"/>
</dbReference>
<dbReference type="InterPro" id="IPR006148">
    <property type="entry name" value="Glc/Gal-6P_isomerase"/>
</dbReference>
<evidence type="ECO:0000313" key="6">
    <source>
        <dbReference type="EMBL" id="SFP73196.1"/>
    </source>
</evidence>
<dbReference type="CDD" id="cd01399">
    <property type="entry name" value="GlcN6P_deaminase"/>
    <property type="match status" value="1"/>
</dbReference>
<comment type="caution">
    <text evidence="4">Lacks conserved residue(s) required for the propagation of feature annotation.</text>
</comment>
<comment type="function">
    <text evidence="4">Catalyzes the reversible isomerization-deamination of glucosamine 6-phosphate (GlcN6P) to form fructose 6-phosphate (Fru6P) and ammonium ion.</text>
</comment>
<feature type="active site" description="For ring-opening step" evidence="4">
    <location>
        <position position="137"/>
    </location>
</feature>
<sequence length="244" mass="26838">MMKIIICKNYEEMSQTAAEIVAKQINSNPHTVLGLATGSTPVGMYKNLVKMNKEGKVDFSNVVTFNLDEYVGLDKDHPCSYHRFMDENLFNHINIKRENVHLPNGVAPSLEEECKAYEKMIAQAGGINLQILGIGHNGHIGFNEPGTPFHSLTHVVELAQRTIEANSRFFNSPDEVPRKAISMGIKTIMQAQKILLLASGKDKAEIISKALHGPVTTDVPASVLQLHPNVTVILDEDAASALDR</sequence>
<comment type="pathway">
    <text evidence="4">Amino-sugar metabolism; N-acetylneuraminate degradation; D-fructose 6-phosphate from N-acetylneuraminate: step 5/5.</text>
</comment>
<dbReference type="GO" id="GO:0042802">
    <property type="term" value="F:identical protein binding"/>
    <property type="evidence" value="ECO:0007669"/>
    <property type="project" value="TreeGrafter"/>
</dbReference>
<dbReference type="NCBIfam" id="NF001684">
    <property type="entry name" value="PRK00443.1-4"/>
    <property type="match status" value="1"/>
</dbReference>
<feature type="domain" description="Glucosamine/galactosamine-6-phosphate isomerase" evidence="5">
    <location>
        <begin position="12"/>
        <end position="226"/>
    </location>
</feature>
<dbReference type="InterPro" id="IPR004547">
    <property type="entry name" value="Glucosamine6P_isomerase"/>
</dbReference>
<protein>
    <recommendedName>
        <fullName evidence="4">Glucosamine-6-phosphate deaminase</fullName>
        <ecNumber evidence="4">3.5.99.6</ecNumber>
    </recommendedName>
    <alternativeName>
        <fullName evidence="4">GlcN6P deaminase</fullName>
        <shortName evidence="4">GNPDA</shortName>
    </alternativeName>
    <alternativeName>
        <fullName evidence="4">Glucosamine-6-phosphate isomerase</fullName>
    </alternativeName>
</protein>
<dbReference type="InterPro" id="IPR037171">
    <property type="entry name" value="NagB/RpiA_transferase-like"/>
</dbReference>
<dbReference type="PROSITE" id="PS01161">
    <property type="entry name" value="GLC_GALNAC_ISOMERASE"/>
    <property type="match status" value="1"/>
</dbReference>
<dbReference type="InterPro" id="IPR018321">
    <property type="entry name" value="Glucosamine6P_isomerase_CS"/>
</dbReference>
<dbReference type="GO" id="GO:0006043">
    <property type="term" value="P:glucosamine catabolic process"/>
    <property type="evidence" value="ECO:0007669"/>
    <property type="project" value="TreeGrafter"/>
</dbReference>
<dbReference type="GO" id="GO:0006046">
    <property type="term" value="P:N-acetylglucosamine catabolic process"/>
    <property type="evidence" value="ECO:0007669"/>
    <property type="project" value="UniProtKB-UniRule"/>
</dbReference>
<dbReference type="HAMAP" id="MF_01241">
    <property type="entry name" value="GlcN6P_deamin"/>
    <property type="match status" value="1"/>
</dbReference>
<evidence type="ECO:0000256" key="3">
    <source>
        <dbReference type="ARBA" id="ARBA00023277"/>
    </source>
</evidence>
<dbReference type="EMBL" id="FOXR01000003">
    <property type="protein sequence ID" value="SFP73196.1"/>
    <property type="molecule type" value="Genomic_DNA"/>
</dbReference>
<evidence type="ECO:0000256" key="1">
    <source>
        <dbReference type="ARBA" id="ARBA00000644"/>
    </source>
</evidence>
<dbReference type="Pfam" id="PF01182">
    <property type="entry name" value="Glucosamine_iso"/>
    <property type="match status" value="1"/>
</dbReference>
<evidence type="ECO:0000313" key="7">
    <source>
        <dbReference type="Proteomes" id="UP000198577"/>
    </source>
</evidence>
<dbReference type="PANTHER" id="PTHR11280">
    <property type="entry name" value="GLUCOSAMINE-6-PHOSPHATE ISOMERASE"/>
    <property type="match status" value="1"/>
</dbReference>
<gene>
    <name evidence="4" type="primary">nagB</name>
    <name evidence="6" type="ORF">SAMN05444406_10317</name>
</gene>
<dbReference type="GO" id="GO:0004342">
    <property type="term" value="F:glucosamine-6-phosphate deaminase activity"/>
    <property type="evidence" value="ECO:0007669"/>
    <property type="project" value="UniProtKB-UniRule"/>
</dbReference>
<dbReference type="SUPFAM" id="SSF100950">
    <property type="entry name" value="NagB/RpiA/CoA transferase-like"/>
    <property type="match status" value="1"/>
</dbReference>
<dbReference type="GO" id="GO:0019262">
    <property type="term" value="P:N-acetylneuraminate catabolic process"/>
    <property type="evidence" value="ECO:0007669"/>
    <property type="project" value="UniProtKB-UniRule"/>
</dbReference>
<evidence type="ECO:0000259" key="5">
    <source>
        <dbReference type="Pfam" id="PF01182"/>
    </source>
</evidence>
<evidence type="ECO:0000256" key="4">
    <source>
        <dbReference type="HAMAP-Rule" id="MF_01241"/>
    </source>
</evidence>
<dbReference type="STRING" id="937334.SAMN05444406_10317"/>
<reference evidence="6 7" key="1">
    <citation type="submission" date="2016-10" db="EMBL/GenBank/DDBJ databases">
        <authorList>
            <person name="de Groot N.N."/>
        </authorList>
    </citation>
    <scope>NUCLEOTIDE SEQUENCE [LARGE SCALE GENOMIC DNA]</scope>
    <source>
        <strain evidence="6 7">DSM 20678</strain>
    </source>
</reference>
<dbReference type="GO" id="GO:0005737">
    <property type="term" value="C:cytoplasm"/>
    <property type="evidence" value="ECO:0007669"/>
    <property type="project" value="TreeGrafter"/>
</dbReference>
<keyword evidence="2 4" id="KW-0378">Hydrolase</keyword>
<name>A0A1I5SSI5_9FIRM</name>
<proteinExistence type="inferred from homology"/>
<dbReference type="UniPathway" id="UPA00629">
    <property type="reaction ID" value="UER00684"/>
</dbReference>
<feature type="active site" description="For ring-opening step" evidence="4">
    <location>
        <position position="144"/>
    </location>
</feature>
<accession>A0A1I5SSI5</accession>
<dbReference type="FunFam" id="3.40.50.1360:FF:000003">
    <property type="entry name" value="Glucosamine-6-phosphate deaminase"/>
    <property type="match status" value="1"/>
</dbReference>
<dbReference type="AlphaFoldDB" id="A0A1I5SSI5"/>